<dbReference type="InterPro" id="IPR051011">
    <property type="entry name" value="Metal_resp_trans_reg"/>
</dbReference>
<feature type="domain" description="HTH arsR-type" evidence="4">
    <location>
        <begin position="9"/>
        <end position="102"/>
    </location>
</feature>
<dbReference type="Gene3D" id="1.10.10.10">
    <property type="entry name" value="Winged helix-like DNA-binding domain superfamily/Winged helix DNA-binding domain"/>
    <property type="match status" value="1"/>
</dbReference>
<dbReference type="InterPro" id="IPR011991">
    <property type="entry name" value="ArsR-like_HTH"/>
</dbReference>
<dbReference type="Proteomes" id="UP000004846">
    <property type="component" value="Unassembled WGS sequence"/>
</dbReference>
<dbReference type="RefSeq" id="WP_002356730.1">
    <property type="nucleotide sequence ID" value="NZ_GL454487.1"/>
</dbReference>
<keyword evidence="2" id="KW-0238">DNA-binding</keyword>
<dbReference type="Pfam" id="PF01022">
    <property type="entry name" value="HTH_5"/>
    <property type="match status" value="1"/>
</dbReference>
<evidence type="ECO:0000259" key="4">
    <source>
        <dbReference type="PROSITE" id="PS50987"/>
    </source>
</evidence>
<keyword evidence="3" id="KW-0804">Transcription</keyword>
<dbReference type="PROSITE" id="PS50987">
    <property type="entry name" value="HTH_ARSR_2"/>
    <property type="match status" value="1"/>
</dbReference>
<keyword evidence="1" id="KW-0805">Transcription regulation</keyword>
<gene>
    <name evidence="5" type="primary">czrA</name>
    <name evidence="5" type="ORF">HMPREF9498_02912</name>
</gene>
<name>A0A125W285_ENTFL</name>
<dbReference type="PANTHER" id="PTHR43132:SF6">
    <property type="entry name" value="HTH-TYPE TRANSCRIPTIONAL REPRESSOR CZRA"/>
    <property type="match status" value="1"/>
</dbReference>
<proteinExistence type="predicted"/>
<evidence type="ECO:0000256" key="3">
    <source>
        <dbReference type="ARBA" id="ARBA00023163"/>
    </source>
</evidence>
<dbReference type="GO" id="GO:0003700">
    <property type="term" value="F:DNA-binding transcription factor activity"/>
    <property type="evidence" value="ECO:0007669"/>
    <property type="project" value="InterPro"/>
</dbReference>
<comment type="caution">
    <text evidence="5">The sequence shown here is derived from an EMBL/GenBank/DDBJ whole genome shotgun (WGS) entry which is preliminary data.</text>
</comment>
<dbReference type="InterPro" id="IPR036388">
    <property type="entry name" value="WH-like_DNA-bd_sf"/>
</dbReference>
<dbReference type="EMBL" id="AEBR01000104">
    <property type="protein sequence ID" value="EFM81495.1"/>
    <property type="molecule type" value="Genomic_DNA"/>
</dbReference>
<dbReference type="AlphaFoldDB" id="A0A125W285"/>
<dbReference type="HOGENOM" id="CLU_097806_7_4_9"/>
<dbReference type="SUPFAM" id="SSF46785">
    <property type="entry name" value="Winged helix' DNA-binding domain"/>
    <property type="match status" value="1"/>
</dbReference>
<organism evidence="5 6">
    <name type="scientific">Enterococcus faecalis TX4248</name>
    <dbReference type="NCBI Taxonomy" id="749495"/>
    <lineage>
        <taxon>Bacteria</taxon>
        <taxon>Bacillati</taxon>
        <taxon>Bacillota</taxon>
        <taxon>Bacilli</taxon>
        <taxon>Lactobacillales</taxon>
        <taxon>Enterococcaceae</taxon>
        <taxon>Enterococcus</taxon>
    </lineage>
</organism>
<reference evidence="6" key="1">
    <citation type="submission" date="2010-07" db="EMBL/GenBank/DDBJ databases">
        <authorList>
            <person name="Weinstock G."/>
            <person name="Sodergren E."/>
            <person name="Clifton S."/>
            <person name="Fulton L."/>
            <person name="Fulton B."/>
            <person name="Courtney L."/>
            <person name="Fronick C."/>
            <person name="Harrison M."/>
            <person name="Strong C."/>
            <person name="Farmer C."/>
            <person name="Delahaunty K."/>
            <person name="Markovic C."/>
            <person name="Hall O."/>
            <person name="Minx P."/>
            <person name="Tomlinson C."/>
            <person name="Mitreva M."/>
            <person name="Hou S."/>
            <person name="Chen J."/>
            <person name="Wollam A."/>
            <person name="Pepin K.H."/>
            <person name="Johnson M."/>
            <person name="Bhonagiri V."/>
            <person name="Zhang X."/>
            <person name="Suruliraj S."/>
            <person name="Warren W."/>
            <person name="Chinwalla A."/>
            <person name="Mardis E.R."/>
            <person name="Wilson R.K."/>
        </authorList>
    </citation>
    <scope>NUCLEOTIDE SEQUENCE [LARGE SCALE GENOMIC DNA]</scope>
    <source>
        <strain evidence="6">TX4248</strain>
    </source>
</reference>
<evidence type="ECO:0000313" key="6">
    <source>
        <dbReference type="Proteomes" id="UP000004846"/>
    </source>
</evidence>
<dbReference type="InterPro" id="IPR001845">
    <property type="entry name" value="HTH_ArsR_DNA-bd_dom"/>
</dbReference>
<dbReference type="SMR" id="A0A125W285"/>
<sequence>MQSEATIMKQMEEIKQVSQLYKVLSDPTRLRILLLLKEGEHNVTAISEQLGMEQSAVSHQLKLLRDSRVVKARREGKTIFYTLDDHHVIDILNQTFEHIEHR</sequence>
<protein>
    <submittedName>
        <fullName evidence="5">HTH-type transcriptional repressor CzrA</fullName>
    </submittedName>
</protein>
<dbReference type="GO" id="GO:0003677">
    <property type="term" value="F:DNA binding"/>
    <property type="evidence" value="ECO:0007669"/>
    <property type="project" value="UniProtKB-KW"/>
</dbReference>
<accession>A0A125W285</accession>
<dbReference type="SMART" id="SM00418">
    <property type="entry name" value="HTH_ARSR"/>
    <property type="match status" value="1"/>
</dbReference>
<dbReference type="CDD" id="cd00090">
    <property type="entry name" value="HTH_ARSR"/>
    <property type="match status" value="1"/>
</dbReference>
<evidence type="ECO:0000313" key="5">
    <source>
        <dbReference type="EMBL" id="EFM81495.1"/>
    </source>
</evidence>
<dbReference type="InterPro" id="IPR036390">
    <property type="entry name" value="WH_DNA-bd_sf"/>
</dbReference>
<dbReference type="PANTHER" id="PTHR43132">
    <property type="entry name" value="ARSENICAL RESISTANCE OPERON REPRESSOR ARSR-RELATED"/>
    <property type="match status" value="1"/>
</dbReference>
<evidence type="ECO:0000256" key="1">
    <source>
        <dbReference type="ARBA" id="ARBA00023015"/>
    </source>
</evidence>
<evidence type="ECO:0000256" key="2">
    <source>
        <dbReference type="ARBA" id="ARBA00023125"/>
    </source>
</evidence>
<dbReference type="NCBIfam" id="NF033788">
    <property type="entry name" value="HTH_metalloreg"/>
    <property type="match status" value="1"/>
</dbReference>
<dbReference type="PRINTS" id="PR00778">
    <property type="entry name" value="HTHARSR"/>
</dbReference>
<dbReference type="GeneID" id="60894471"/>